<feature type="compositionally biased region" description="Polar residues" evidence="1">
    <location>
        <begin position="79"/>
        <end position="96"/>
    </location>
</feature>
<feature type="transmembrane region" description="Helical" evidence="2">
    <location>
        <begin position="96"/>
        <end position="114"/>
    </location>
</feature>
<proteinExistence type="predicted"/>
<dbReference type="AlphaFoldDB" id="A0AA96WGA8"/>
<feature type="transmembrane region" description="Helical" evidence="2">
    <location>
        <begin position="27"/>
        <end position="47"/>
    </location>
</feature>
<reference evidence="3" key="1">
    <citation type="submission" date="2020-05" db="EMBL/GenBank/DDBJ databases">
        <authorList>
            <person name="Zhu T."/>
            <person name="Keshari N."/>
            <person name="Lu X."/>
        </authorList>
    </citation>
    <scope>NUCLEOTIDE SEQUENCE</scope>
    <source>
        <strain evidence="3">NK1-12</strain>
    </source>
</reference>
<evidence type="ECO:0000256" key="1">
    <source>
        <dbReference type="SAM" id="MobiDB-lite"/>
    </source>
</evidence>
<organism evidence="3">
    <name type="scientific">Leptolyngbya sp. NK1-12</name>
    <dbReference type="NCBI Taxonomy" id="2547451"/>
    <lineage>
        <taxon>Bacteria</taxon>
        <taxon>Bacillati</taxon>
        <taxon>Cyanobacteriota</taxon>
        <taxon>Cyanophyceae</taxon>
        <taxon>Leptolyngbyales</taxon>
        <taxon>Leptolyngbyaceae</taxon>
        <taxon>Leptolyngbya group</taxon>
        <taxon>Leptolyngbya</taxon>
    </lineage>
</organism>
<keyword evidence="2" id="KW-0812">Transmembrane</keyword>
<evidence type="ECO:0000256" key="2">
    <source>
        <dbReference type="SAM" id="Phobius"/>
    </source>
</evidence>
<gene>
    <name evidence="3" type="ORF">HJG54_15240</name>
</gene>
<evidence type="ECO:0000313" key="3">
    <source>
        <dbReference type="EMBL" id="WNZ24080.1"/>
    </source>
</evidence>
<dbReference type="EMBL" id="CP053586">
    <property type="protein sequence ID" value="WNZ24080.1"/>
    <property type="molecule type" value="Genomic_DNA"/>
</dbReference>
<name>A0AA96WGA8_9CYAN</name>
<keyword evidence="2" id="KW-1133">Transmembrane helix</keyword>
<dbReference type="RefSeq" id="WP_316429677.1">
    <property type="nucleotide sequence ID" value="NZ_CP053586.1"/>
</dbReference>
<sequence length="134" mass="14647">MSSPFKTFQEFSEAEGPIYTFANNSTMIGFLISLTALILLYFIYMSYAMKQDSAAKSPAALGAFILAGALSLAGLSHSQSPKQTPETARRQPTSELSLRPLALLGMIGVGAKAFKSRHRSAKRSSRFSSRYRSR</sequence>
<protein>
    <submittedName>
        <fullName evidence="3">Uncharacterized protein</fullName>
    </submittedName>
</protein>
<feature type="transmembrane region" description="Helical" evidence="2">
    <location>
        <begin position="59"/>
        <end position="76"/>
    </location>
</feature>
<keyword evidence="2" id="KW-0472">Membrane</keyword>
<accession>A0AA96WGA8</accession>
<feature type="region of interest" description="Disordered" evidence="1">
    <location>
        <begin position="115"/>
        <end position="134"/>
    </location>
</feature>
<feature type="region of interest" description="Disordered" evidence="1">
    <location>
        <begin position="76"/>
        <end position="96"/>
    </location>
</feature>